<feature type="signal peptide" evidence="1">
    <location>
        <begin position="1"/>
        <end position="22"/>
    </location>
</feature>
<evidence type="ECO:0000256" key="1">
    <source>
        <dbReference type="SAM" id="SignalP"/>
    </source>
</evidence>
<accession>A0A5C6AZV4</accession>
<comment type="caution">
    <text evidence="2">The sequence shown here is derived from an EMBL/GenBank/DDBJ whole genome shotgun (WGS) entry which is preliminary data.</text>
</comment>
<dbReference type="AlphaFoldDB" id="A0A5C6AZV4"/>
<organism evidence="2 3">
    <name type="scientific">Symmachiella macrocystis</name>
    <dbReference type="NCBI Taxonomy" id="2527985"/>
    <lineage>
        <taxon>Bacteria</taxon>
        <taxon>Pseudomonadati</taxon>
        <taxon>Planctomycetota</taxon>
        <taxon>Planctomycetia</taxon>
        <taxon>Planctomycetales</taxon>
        <taxon>Planctomycetaceae</taxon>
        <taxon>Symmachiella</taxon>
    </lineage>
</organism>
<gene>
    <name evidence="2" type="ORF">CA54_59380</name>
</gene>
<evidence type="ECO:0000313" key="2">
    <source>
        <dbReference type="EMBL" id="TWU05250.1"/>
    </source>
</evidence>
<protein>
    <submittedName>
        <fullName evidence="2">Uncharacterized protein</fullName>
    </submittedName>
</protein>
<proteinExistence type="predicted"/>
<dbReference type="EMBL" id="SJPP01000004">
    <property type="protein sequence ID" value="TWU05250.1"/>
    <property type="molecule type" value="Genomic_DNA"/>
</dbReference>
<keyword evidence="1" id="KW-0732">Signal</keyword>
<evidence type="ECO:0000313" key="3">
    <source>
        <dbReference type="Proteomes" id="UP000320735"/>
    </source>
</evidence>
<keyword evidence="3" id="KW-1185">Reference proteome</keyword>
<reference evidence="2 3" key="1">
    <citation type="submission" date="2019-02" db="EMBL/GenBank/DDBJ databases">
        <title>Deep-cultivation of Planctomycetes and their phenomic and genomic characterization uncovers novel biology.</title>
        <authorList>
            <person name="Wiegand S."/>
            <person name="Jogler M."/>
            <person name="Boedeker C."/>
            <person name="Pinto D."/>
            <person name="Vollmers J."/>
            <person name="Rivas-Marin E."/>
            <person name="Kohn T."/>
            <person name="Peeters S.H."/>
            <person name="Heuer A."/>
            <person name="Rast P."/>
            <person name="Oberbeckmann S."/>
            <person name="Bunk B."/>
            <person name="Jeske O."/>
            <person name="Meyerdierks A."/>
            <person name="Storesund J.E."/>
            <person name="Kallscheuer N."/>
            <person name="Luecker S."/>
            <person name="Lage O.M."/>
            <person name="Pohl T."/>
            <person name="Merkel B.J."/>
            <person name="Hornburger P."/>
            <person name="Mueller R.-W."/>
            <person name="Bruemmer F."/>
            <person name="Labrenz M."/>
            <person name="Spormann A.M."/>
            <person name="Op Den Camp H."/>
            <person name="Overmann J."/>
            <person name="Amann R."/>
            <person name="Jetten M.S.M."/>
            <person name="Mascher T."/>
            <person name="Medema M.H."/>
            <person name="Devos D.P."/>
            <person name="Kaster A.-K."/>
            <person name="Ovreas L."/>
            <person name="Rohde M."/>
            <person name="Galperin M.Y."/>
            <person name="Jogler C."/>
        </authorList>
    </citation>
    <scope>NUCLEOTIDE SEQUENCE [LARGE SCALE GENOMIC DNA]</scope>
    <source>
        <strain evidence="2 3">CA54</strain>
    </source>
</reference>
<feature type="chain" id="PRO_5023127008" evidence="1">
    <location>
        <begin position="23"/>
        <end position="126"/>
    </location>
</feature>
<dbReference type="Proteomes" id="UP000320735">
    <property type="component" value="Unassembled WGS sequence"/>
</dbReference>
<sequence length="126" mass="13425" precursor="true">MQRITAIIGIITVLTCPIVCHAASICCPSTQVEASVECCHDCKANSEANHEKQETPEHEDCTNSCFCKVAIFGSIFSELPPLSPSLVQLPVVSDAKSELPTSFANRGEASSLSSGGLRIMLRSLLC</sequence>
<name>A0A5C6AZV4_9PLAN</name>